<dbReference type="AlphaFoldDB" id="A0A2J0L183"/>
<name>A0A2J0L183_9BACT</name>
<evidence type="ECO:0000256" key="8">
    <source>
        <dbReference type="PROSITE-ProRule" id="PRU00169"/>
    </source>
</evidence>
<evidence type="ECO:0000256" key="4">
    <source>
        <dbReference type="ARBA" id="ARBA00023012"/>
    </source>
</evidence>
<dbReference type="SUPFAM" id="SSF52172">
    <property type="entry name" value="CheY-like"/>
    <property type="match status" value="1"/>
</dbReference>
<dbReference type="GO" id="GO:0006355">
    <property type="term" value="P:regulation of DNA-templated transcription"/>
    <property type="evidence" value="ECO:0007669"/>
    <property type="project" value="TreeGrafter"/>
</dbReference>
<keyword evidence="7" id="KW-0804">Transcription</keyword>
<organism evidence="10 11">
    <name type="scientific">Candidatus Aquitaenariimonas noxiae</name>
    <dbReference type="NCBI Taxonomy" id="1974741"/>
    <lineage>
        <taxon>Bacteria</taxon>
        <taxon>Pseudomonadati</taxon>
        <taxon>Candidatus Omnitrophota</taxon>
        <taxon>Candidatus Aquitaenariimonas</taxon>
    </lineage>
</organism>
<dbReference type="InterPro" id="IPR011006">
    <property type="entry name" value="CheY-like_superfamily"/>
</dbReference>
<dbReference type="Pfam" id="PF00072">
    <property type="entry name" value="Response_reg"/>
    <property type="match status" value="1"/>
</dbReference>
<evidence type="ECO:0000256" key="3">
    <source>
        <dbReference type="ARBA" id="ARBA00022553"/>
    </source>
</evidence>
<dbReference type="PANTHER" id="PTHR48111">
    <property type="entry name" value="REGULATOR OF RPOS"/>
    <property type="match status" value="1"/>
</dbReference>
<dbReference type="GO" id="GO:0032993">
    <property type="term" value="C:protein-DNA complex"/>
    <property type="evidence" value="ECO:0007669"/>
    <property type="project" value="TreeGrafter"/>
</dbReference>
<evidence type="ECO:0000313" key="11">
    <source>
        <dbReference type="Proteomes" id="UP000230052"/>
    </source>
</evidence>
<evidence type="ECO:0000256" key="7">
    <source>
        <dbReference type="ARBA" id="ARBA00023163"/>
    </source>
</evidence>
<dbReference type="EMBL" id="PEWV01000031">
    <property type="protein sequence ID" value="PIU41873.1"/>
    <property type="molecule type" value="Genomic_DNA"/>
</dbReference>
<comment type="caution">
    <text evidence="10">The sequence shown here is derived from an EMBL/GenBank/DDBJ whole genome shotgun (WGS) entry which is preliminary data.</text>
</comment>
<gene>
    <name evidence="10" type="ORF">COS99_03120</name>
</gene>
<dbReference type="InterPro" id="IPR036097">
    <property type="entry name" value="HisK_dim/P_sf"/>
</dbReference>
<dbReference type="Gene3D" id="3.40.50.2300">
    <property type="match status" value="1"/>
</dbReference>
<dbReference type="SUPFAM" id="SSF47384">
    <property type="entry name" value="Homodimeric domain of signal transducing histidine kinase"/>
    <property type="match status" value="1"/>
</dbReference>
<keyword evidence="6" id="KW-0238">DNA-binding</keyword>
<comment type="catalytic activity">
    <reaction evidence="1">
        <text>ATP + protein L-histidine = ADP + protein N-phospho-L-histidine.</text>
        <dbReference type="EC" id="2.7.13.3"/>
    </reaction>
</comment>
<evidence type="ECO:0000256" key="6">
    <source>
        <dbReference type="ARBA" id="ARBA00023125"/>
    </source>
</evidence>
<dbReference type="GO" id="GO:0000976">
    <property type="term" value="F:transcription cis-regulatory region binding"/>
    <property type="evidence" value="ECO:0007669"/>
    <property type="project" value="TreeGrafter"/>
</dbReference>
<evidence type="ECO:0000256" key="2">
    <source>
        <dbReference type="ARBA" id="ARBA00012438"/>
    </source>
</evidence>
<evidence type="ECO:0000313" key="10">
    <source>
        <dbReference type="EMBL" id="PIU41873.1"/>
    </source>
</evidence>
<keyword evidence="5" id="KW-0805">Transcription regulation</keyword>
<protein>
    <recommendedName>
        <fullName evidence="2">histidine kinase</fullName>
        <ecNumber evidence="2">2.7.13.3</ecNumber>
    </recommendedName>
</protein>
<dbReference type="EC" id="2.7.13.3" evidence="2"/>
<feature type="domain" description="Response regulatory" evidence="9">
    <location>
        <begin position="3"/>
        <end position="120"/>
    </location>
</feature>
<dbReference type="PANTHER" id="PTHR48111:SF1">
    <property type="entry name" value="TWO-COMPONENT RESPONSE REGULATOR ORR33"/>
    <property type="match status" value="1"/>
</dbReference>
<sequence>MRKILVIDDEKEFCSLIKDILEITGEYEVVYATDGKHGIKIATEQKPDLILLDIMMPTMDGFEVLKVLKEDERSESIPTIFVTALDKIEEKVKGFRMGVVDYITKPISIDEVKARIRAHLSVKFAEEERVRAKELMAIKDLIVTYNHEMKQPLTVILGNLKMLMDEVDEDDERYPTLEIIEEQTNKLVAILDKIGSIDSIKEKGYVGKVKMIDLDSNGEKNKK</sequence>
<proteinExistence type="predicted"/>
<dbReference type="CDD" id="cd00082">
    <property type="entry name" value="HisKA"/>
    <property type="match status" value="1"/>
</dbReference>
<dbReference type="Proteomes" id="UP000230052">
    <property type="component" value="Unassembled WGS sequence"/>
</dbReference>
<dbReference type="Pfam" id="PF00512">
    <property type="entry name" value="HisKA"/>
    <property type="match status" value="1"/>
</dbReference>
<dbReference type="Gene3D" id="1.10.287.130">
    <property type="match status" value="1"/>
</dbReference>
<evidence type="ECO:0000259" key="9">
    <source>
        <dbReference type="PROSITE" id="PS50110"/>
    </source>
</evidence>
<dbReference type="GO" id="GO:0000155">
    <property type="term" value="F:phosphorelay sensor kinase activity"/>
    <property type="evidence" value="ECO:0007669"/>
    <property type="project" value="InterPro"/>
</dbReference>
<evidence type="ECO:0000256" key="1">
    <source>
        <dbReference type="ARBA" id="ARBA00000085"/>
    </source>
</evidence>
<dbReference type="GO" id="GO:0005829">
    <property type="term" value="C:cytosol"/>
    <property type="evidence" value="ECO:0007669"/>
    <property type="project" value="TreeGrafter"/>
</dbReference>
<keyword evidence="3 8" id="KW-0597">Phosphoprotein</keyword>
<dbReference type="InterPro" id="IPR001789">
    <property type="entry name" value="Sig_transdc_resp-reg_receiver"/>
</dbReference>
<keyword evidence="4" id="KW-0902">Two-component regulatory system</keyword>
<dbReference type="SMART" id="SM00448">
    <property type="entry name" value="REC"/>
    <property type="match status" value="1"/>
</dbReference>
<dbReference type="GO" id="GO:0000156">
    <property type="term" value="F:phosphorelay response regulator activity"/>
    <property type="evidence" value="ECO:0007669"/>
    <property type="project" value="TreeGrafter"/>
</dbReference>
<accession>A0A2J0L183</accession>
<evidence type="ECO:0000256" key="5">
    <source>
        <dbReference type="ARBA" id="ARBA00023015"/>
    </source>
</evidence>
<dbReference type="InterPro" id="IPR039420">
    <property type="entry name" value="WalR-like"/>
</dbReference>
<dbReference type="SMART" id="SM00388">
    <property type="entry name" value="HisKA"/>
    <property type="match status" value="1"/>
</dbReference>
<feature type="modified residue" description="4-aspartylphosphate" evidence="8">
    <location>
        <position position="53"/>
    </location>
</feature>
<reference evidence="10 11" key="1">
    <citation type="submission" date="2017-09" db="EMBL/GenBank/DDBJ databases">
        <title>Depth-based differentiation of microbial function through sediment-hosted aquifers and enrichment of novel symbionts in the deep terrestrial subsurface.</title>
        <authorList>
            <person name="Probst A.J."/>
            <person name="Ladd B."/>
            <person name="Jarett J.K."/>
            <person name="Geller-Mcgrath D.E."/>
            <person name="Sieber C.M."/>
            <person name="Emerson J.B."/>
            <person name="Anantharaman K."/>
            <person name="Thomas B.C."/>
            <person name="Malmstrom R."/>
            <person name="Stieglmeier M."/>
            <person name="Klingl A."/>
            <person name="Woyke T."/>
            <person name="Ryan C.M."/>
            <person name="Banfield J.F."/>
        </authorList>
    </citation>
    <scope>NUCLEOTIDE SEQUENCE [LARGE SCALE GENOMIC DNA]</scope>
    <source>
        <strain evidence="10">CG07_land_8_20_14_0_80_42_15</strain>
    </source>
</reference>
<dbReference type="PROSITE" id="PS50110">
    <property type="entry name" value="RESPONSE_REGULATORY"/>
    <property type="match status" value="1"/>
</dbReference>
<dbReference type="InterPro" id="IPR003661">
    <property type="entry name" value="HisK_dim/P_dom"/>
</dbReference>